<organism evidence="1 2">
    <name type="scientific">Willisornis vidua</name>
    <name type="common">Xingu scale-backed antbird</name>
    <dbReference type="NCBI Taxonomy" id="1566151"/>
    <lineage>
        <taxon>Eukaryota</taxon>
        <taxon>Metazoa</taxon>
        <taxon>Chordata</taxon>
        <taxon>Craniata</taxon>
        <taxon>Vertebrata</taxon>
        <taxon>Euteleostomi</taxon>
        <taxon>Archelosauria</taxon>
        <taxon>Archosauria</taxon>
        <taxon>Dinosauria</taxon>
        <taxon>Saurischia</taxon>
        <taxon>Theropoda</taxon>
        <taxon>Coelurosauria</taxon>
        <taxon>Aves</taxon>
        <taxon>Neognathae</taxon>
        <taxon>Neoaves</taxon>
        <taxon>Telluraves</taxon>
        <taxon>Australaves</taxon>
        <taxon>Passeriformes</taxon>
        <taxon>Thamnophilidae</taxon>
        <taxon>Willisornis</taxon>
    </lineage>
</organism>
<accession>A0ABQ9DBK1</accession>
<dbReference type="EMBL" id="WHWB01033917">
    <property type="protein sequence ID" value="KAJ7415741.1"/>
    <property type="molecule type" value="Genomic_DNA"/>
</dbReference>
<protein>
    <submittedName>
        <fullName evidence="1">Uncharacterized protein</fullName>
    </submittedName>
</protein>
<reference evidence="1" key="1">
    <citation type="submission" date="2019-10" db="EMBL/GenBank/DDBJ databases">
        <authorList>
            <person name="Soares A.E.R."/>
            <person name="Aleixo A."/>
            <person name="Schneider P."/>
            <person name="Miyaki C.Y."/>
            <person name="Schneider M.P."/>
            <person name="Mello C."/>
            <person name="Vasconcelos A.T.R."/>
        </authorList>
    </citation>
    <scope>NUCLEOTIDE SEQUENCE</scope>
    <source>
        <tissue evidence="1">Muscle</tissue>
    </source>
</reference>
<gene>
    <name evidence="1" type="ORF">WISP_76386</name>
</gene>
<dbReference type="Proteomes" id="UP001145742">
    <property type="component" value="Unassembled WGS sequence"/>
</dbReference>
<sequence length="141" mass="16377">MLSKEAKKTDWILYPESHITDTKNELFKPDLIFVKEHRAYVVDMTVRFEDNTSTLADAAKEKVEKYQHLHKEIQDLTNATEVNFVGFPLGTQGKWYSKNYELLSVLGLSKSRQERTAWPKPPEHFSPLWTFANKSCTIIVT</sequence>
<name>A0ABQ9DBK1_9PASS</name>
<evidence type="ECO:0000313" key="2">
    <source>
        <dbReference type="Proteomes" id="UP001145742"/>
    </source>
</evidence>
<proteinExistence type="predicted"/>
<comment type="caution">
    <text evidence="1">The sequence shown here is derived from an EMBL/GenBank/DDBJ whole genome shotgun (WGS) entry which is preliminary data.</text>
</comment>
<evidence type="ECO:0000313" key="1">
    <source>
        <dbReference type="EMBL" id="KAJ7415741.1"/>
    </source>
</evidence>
<keyword evidence="2" id="KW-1185">Reference proteome</keyword>